<sequence length="48" mass="4847">MFAPPAPPPVFAPTAKGSGSGTGSRVPSEPRKTGEPECPAPSPDKDEN</sequence>
<organism evidence="2 3">
    <name type="scientific">Nocardiopsis tropica</name>
    <dbReference type="NCBI Taxonomy" id="109330"/>
    <lineage>
        <taxon>Bacteria</taxon>
        <taxon>Bacillati</taxon>
        <taxon>Actinomycetota</taxon>
        <taxon>Actinomycetes</taxon>
        <taxon>Streptosporangiales</taxon>
        <taxon>Nocardiopsidaceae</taxon>
        <taxon>Nocardiopsis</taxon>
    </lineage>
</organism>
<accession>A0ABV1ZP11</accession>
<keyword evidence="3" id="KW-1185">Reference proteome</keyword>
<dbReference type="Proteomes" id="UP001432401">
    <property type="component" value="Unassembled WGS sequence"/>
</dbReference>
<dbReference type="RefSeq" id="WP_352982600.1">
    <property type="nucleotide sequence ID" value="NZ_JBEQNA010000001.1"/>
</dbReference>
<evidence type="ECO:0000313" key="2">
    <source>
        <dbReference type="EMBL" id="MES0832886.1"/>
    </source>
</evidence>
<reference evidence="2 3" key="1">
    <citation type="submission" date="2024-06" db="EMBL/GenBank/DDBJ databases">
        <authorList>
            <person name="Bataeva Y.V."/>
            <person name="Grigorian L.N."/>
            <person name="Solomentsev V.I."/>
        </authorList>
    </citation>
    <scope>NUCLEOTIDE SEQUENCE [LARGE SCALE GENOMIC DNA]</scope>
    <source>
        <strain evidence="3">SCPM-O-B-12605 (RCAM04882)</strain>
    </source>
</reference>
<evidence type="ECO:0000256" key="1">
    <source>
        <dbReference type="SAM" id="MobiDB-lite"/>
    </source>
</evidence>
<gene>
    <name evidence="2" type="ORF">ABUK86_03825</name>
</gene>
<proteinExistence type="predicted"/>
<feature type="region of interest" description="Disordered" evidence="1">
    <location>
        <begin position="1"/>
        <end position="48"/>
    </location>
</feature>
<dbReference type="EMBL" id="JBEQNB010000002">
    <property type="protein sequence ID" value="MES0832886.1"/>
    <property type="molecule type" value="Genomic_DNA"/>
</dbReference>
<name>A0ABV1ZP11_9ACTN</name>
<protein>
    <submittedName>
        <fullName evidence="2">Uncharacterized protein</fullName>
    </submittedName>
</protein>
<feature type="compositionally biased region" description="Pro residues" evidence="1">
    <location>
        <begin position="1"/>
        <end position="11"/>
    </location>
</feature>
<evidence type="ECO:0000313" key="3">
    <source>
        <dbReference type="Proteomes" id="UP001432401"/>
    </source>
</evidence>
<comment type="caution">
    <text evidence="2">The sequence shown here is derived from an EMBL/GenBank/DDBJ whole genome shotgun (WGS) entry which is preliminary data.</text>
</comment>